<evidence type="ECO:0000256" key="3">
    <source>
        <dbReference type="ARBA" id="ARBA00022448"/>
    </source>
</evidence>
<evidence type="ECO:0000256" key="15">
    <source>
        <dbReference type="PROSITE-ProRule" id="PRU10144"/>
    </source>
</evidence>
<gene>
    <name evidence="20" type="ORF">IAE60_13085</name>
</gene>
<dbReference type="PANTHER" id="PTHR32552">
    <property type="entry name" value="FERRICHROME IRON RECEPTOR-RELATED"/>
    <property type="match status" value="1"/>
</dbReference>
<feature type="signal peptide" evidence="17">
    <location>
        <begin position="1"/>
        <end position="38"/>
    </location>
</feature>
<dbReference type="InterPro" id="IPR010105">
    <property type="entry name" value="TonB_sidphr_rcpt"/>
</dbReference>
<accession>A0A7G9T9U6</accession>
<evidence type="ECO:0000313" key="20">
    <source>
        <dbReference type="EMBL" id="QNN76871.1"/>
    </source>
</evidence>
<evidence type="ECO:0000256" key="5">
    <source>
        <dbReference type="ARBA" id="ARBA00022496"/>
    </source>
</evidence>
<dbReference type="InterPro" id="IPR012910">
    <property type="entry name" value="Plug_dom"/>
</dbReference>
<keyword evidence="10 16" id="KW-0798">TonB box</keyword>
<dbReference type="GO" id="GO:0009279">
    <property type="term" value="C:cell outer membrane"/>
    <property type="evidence" value="ECO:0007669"/>
    <property type="project" value="UniProtKB-SubCell"/>
</dbReference>
<sequence>MSGPRTTRKTPVNPLSQLISRALYGAPLALVLSTNALAQQATAQDATTLDGIEVVGDKDAYQVLRISSATKTDTPLRDVPQSVTVISQGLIRDQAMQNMGDVVRYVPGVQMAQGEGHRDAPILRGNTSTADFFIDGLRDDVQYYRDLYNVERVEVLKGPGGMIFGRDASGGLINRVTKQADWSNARNLGLTVGSWDSYRVTGDVDQALNDSVAVRVTGFYEDSDSFRDEVTLERWAVNPTLTWRLSDDTQLEVGYEHFEDDRVTDRGVPSYLGRPLRIDEATFFGSAELSPTWAEIDALTARVRHEFSPQVTLVNQTRVANYDKFYQNVFPGAYTAATNRVAISAYNNLTERKNILNQTDLTAKFATGAVQHTLLAGLELGRQETDNFRQTGYFPTAPQPAPGQLATSHWVTLPNTYYTDPVVFTQSGSDANNNSVAKTAAVYVQDQIEFSPHWQALLGVRFDRFEADLYNRRNNATLSSSDDLVSPRAGLIYKPTEATSIYASYAISYVPRAGEQLASLSISNRALDPEKFTNKEVGFKWDIHDALSFTAALYQLDRTNVAITDPLDATRLVLVDGQRVKGLELGLAGNLTEQWQVMAGYAYQDSQVQTPGAQNGNQLGQVPENSFSLWNRYDFTPRFGAGLGVIYRDDVFVSSDQAVVLPSFTRVDAAVYYAITPSLRLQANIENLLDEEYYASAHSNTNIMPGTPRALRVGIDWRF</sequence>
<comment type="subcellular location">
    <subcellularLocation>
        <location evidence="1 14">Cell outer membrane</location>
        <topology evidence="1 14">Multi-pass membrane protein</topology>
    </subcellularLocation>
</comment>
<dbReference type="EMBL" id="CP060731">
    <property type="protein sequence ID" value="QNN76871.1"/>
    <property type="molecule type" value="Genomic_DNA"/>
</dbReference>
<dbReference type="NCBIfam" id="TIGR01783">
    <property type="entry name" value="TonB-siderophor"/>
    <property type="match status" value="1"/>
</dbReference>
<evidence type="ECO:0000259" key="19">
    <source>
        <dbReference type="Pfam" id="PF07715"/>
    </source>
</evidence>
<dbReference type="FunFam" id="2.170.130.10:FF:000001">
    <property type="entry name" value="Catecholate siderophore TonB-dependent receptor"/>
    <property type="match status" value="1"/>
</dbReference>
<feature type="short sequence motif" description="TonB C-terminal box" evidence="15">
    <location>
        <begin position="702"/>
        <end position="719"/>
    </location>
</feature>
<evidence type="ECO:0000256" key="13">
    <source>
        <dbReference type="ARBA" id="ARBA00023237"/>
    </source>
</evidence>
<keyword evidence="9" id="KW-0406">Ion transport</keyword>
<evidence type="ECO:0000259" key="18">
    <source>
        <dbReference type="Pfam" id="PF00593"/>
    </source>
</evidence>
<dbReference type="InterPro" id="IPR039426">
    <property type="entry name" value="TonB-dep_rcpt-like"/>
</dbReference>
<dbReference type="GO" id="GO:0015891">
    <property type="term" value="P:siderophore transport"/>
    <property type="evidence" value="ECO:0007669"/>
    <property type="project" value="InterPro"/>
</dbReference>
<evidence type="ECO:0000256" key="14">
    <source>
        <dbReference type="PROSITE-ProRule" id="PRU01360"/>
    </source>
</evidence>
<keyword evidence="8" id="KW-0408">Iron</keyword>
<evidence type="ECO:0000256" key="17">
    <source>
        <dbReference type="SAM" id="SignalP"/>
    </source>
</evidence>
<dbReference type="InterPro" id="IPR036942">
    <property type="entry name" value="Beta-barrel_TonB_sf"/>
</dbReference>
<dbReference type="CDD" id="cd01347">
    <property type="entry name" value="ligand_gated_channel"/>
    <property type="match status" value="1"/>
</dbReference>
<dbReference type="Gene3D" id="2.170.130.10">
    <property type="entry name" value="TonB-dependent receptor, plug domain"/>
    <property type="match status" value="1"/>
</dbReference>
<reference evidence="20 21" key="1">
    <citation type="submission" date="2020-08" db="EMBL/GenBank/DDBJ databases">
        <title>Streptomycin Non-resistant strain, P. mexicana.</title>
        <authorList>
            <person name="Ganesh-Kumar S."/>
            <person name="Zhe T."/>
            <person name="Yu Z."/>
            <person name="Min Y."/>
        </authorList>
    </citation>
    <scope>NUCLEOTIDE SEQUENCE [LARGE SCALE GENOMIC DNA]</scope>
    <source>
        <strain evidence="20 21">GTZY2</strain>
    </source>
</reference>
<evidence type="ECO:0000256" key="8">
    <source>
        <dbReference type="ARBA" id="ARBA00023004"/>
    </source>
</evidence>
<keyword evidence="5" id="KW-0410">Iron transport</keyword>
<feature type="domain" description="TonB-dependent receptor plug" evidence="19">
    <location>
        <begin position="76"/>
        <end position="171"/>
    </location>
</feature>
<dbReference type="PROSITE" id="PS52016">
    <property type="entry name" value="TONB_DEPENDENT_REC_3"/>
    <property type="match status" value="1"/>
</dbReference>
<comment type="similarity">
    <text evidence="2 14 16">Belongs to the TonB-dependent receptor family.</text>
</comment>
<dbReference type="InterPro" id="IPR037066">
    <property type="entry name" value="Plug_dom_sf"/>
</dbReference>
<protein>
    <submittedName>
        <fullName evidence="20">TonB-dependent siderophore receptor</fullName>
    </submittedName>
</protein>
<feature type="chain" id="PRO_5028857426" evidence="17">
    <location>
        <begin position="39"/>
        <end position="719"/>
    </location>
</feature>
<dbReference type="InterPro" id="IPR000531">
    <property type="entry name" value="Beta-barrel_TonB"/>
</dbReference>
<dbReference type="InterPro" id="IPR010917">
    <property type="entry name" value="TonB_rcpt_CS"/>
</dbReference>
<evidence type="ECO:0000256" key="6">
    <source>
        <dbReference type="ARBA" id="ARBA00022692"/>
    </source>
</evidence>
<proteinExistence type="inferred from homology"/>
<evidence type="ECO:0000256" key="1">
    <source>
        <dbReference type="ARBA" id="ARBA00004571"/>
    </source>
</evidence>
<keyword evidence="13 14" id="KW-0998">Cell outer membrane</keyword>
<dbReference type="PANTHER" id="PTHR32552:SF68">
    <property type="entry name" value="FERRICHROME OUTER MEMBRANE TRANSPORTER_PHAGE RECEPTOR"/>
    <property type="match status" value="1"/>
</dbReference>
<evidence type="ECO:0000256" key="9">
    <source>
        <dbReference type="ARBA" id="ARBA00023065"/>
    </source>
</evidence>
<dbReference type="GO" id="GO:0038023">
    <property type="term" value="F:signaling receptor activity"/>
    <property type="evidence" value="ECO:0007669"/>
    <property type="project" value="InterPro"/>
</dbReference>
<dbReference type="AlphaFoldDB" id="A0A7G9T9U6"/>
<feature type="domain" description="TonB-dependent receptor-like beta-barrel" evidence="18">
    <location>
        <begin position="242"/>
        <end position="688"/>
    </location>
</feature>
<dbReference type="SUPFAM" id="SSF56935">
    <property type="entry name" value="Porins"/>
    <property type="match status" value="1"/>
</dbReference>
<evidence type="ECO:0000256" key="4">
    <source>
        <dbReference type="ARBA" id="ARBA00022452"/>
    </source>
</evidence>
<evidence type="ECO:0000256" key="10">
    <source>
        <dbReference type="ARBA" id="ARBA00023077"/>
    </source>
</evidence>
<name>A0A7G9T9U6_PSEMX</name>
<dbReference type="Gene3D" id="2.40.170.20">
    <property type="entry name" value="TonB-dependent receptor, beta-barrel domain"/>
    <property type="match status" value="1"/>
</dbReference>
<dbReference type="Pfam" id="PF07715">
    <property type="entry name" value="Plug"/>
    <property type="match status" value="1"/>
</dbReference>
<keyword evidence="12 20" id="KW-0675">Receptor</keyword>
<keyword evidence="4 14" id="KW-1134">Transmembrane beta strand</keyword>
<dbReference type="Pfam" id="PF00593">
    <property type="entry name" value="TonB_dep_Rec_b-barrel"/>
    <property type="match status" value="1"/>
</dbReference>
<keyword evidence="3 14" id="KW-0813">Transport</keyword>
<dbReference type="PROSITE" id="PS01156">
    <property type="entry name" value="TONB_DEPENDENT_REC_2"/>
    <property type="match status" value="1"/>
</dbReference>
<evidence type="ECO:0000256" key="12">
    <source>
        <dbReference type="ARBA" id="ARBA00023170"/>
    </source>
</evidence>
<keyword evidence="6 14" id="KW-0812">Transmembrane</keyword>
<evidence type="ECO:0000313" key="21">
    <source>
        <dbReference type="Proteomes" id="UP000515838"/>
    </source>
</evidence>
<dbReference type="Proteomes" id="UP000515838">
    <property type="component" value="Chromosome"/>
</dbReference>
<evidence type="ECO:0000256" key="2">
    <source>
        <dbReference type="ARBA" id="ARBA00009810"/>
    </source>
</evidence>
<keyword evidence="7 17" id="KW-0732">Signal</keyword>
<evidence type="ECO:0000256" key="16">
    <source>
        <dbReference type="RuleBase" id="RU003357"/>
    </source>
</evidence>
<dbReference type="GO" id="GO:0015344">
    <property type="term" value="F:siderophore uptake transmembrane transporter activity"/>
    <property type="evidence" value="ECO:0007669"/>
    <property type="project" value="TreeGrafter"/>
</dbReference>
<organism evidence="20 21">
    <name type="scientific">Pseudoxanthomonas mexicana</name>
    <dbReference type="NCBI Taxonomy" id="128785"/>
    <lineage>
        <taxon>Bacteria</taxon>
        <taxon>Pseudomonadati</taxon>
        <taxon>Pseudomonadota</taxon>
        <taxon>Gammaproteobacteria</taxon>
        <taxon>Lysobacterales</taxon>
        <taxon>Lysobacteraceae</taxon>
        <taxon>Pseudoxanthomonas</taxon>
    </lineage>
</organism>
<evidence type="ECO:0000256" key="7">
    <source>
        <dbReference type="ARBA" id="ARBA00022729"/>
    </source>
</evidence>
<evidence type="ECO:0000256" key="11">
    <source>
        <dbReference type="ARBA" id="ARBA00023136"/>
    </source>
</evidence>
<keyword evidence="11 14" id="KW-0472">Membrane</keyword>